<dbReference type="EMBL" id="JBHSLC010000011">
    <property type="protein sequence ID" value="MFC5355337.1"/>
    <property type="molecule type" value="Genomic_DNA"/>
</dbReference>
<evidence type="ECO:0000313" key="2">
    <source>
        <dbReference type="Proteomes" id="UP001596166"/>
    </source>
</evidence>
<proteinExistence type="predicted"/>
<accession>A0ABW0G5G7</accession>
<comment type="caution">
    <text evidence="1">The sequence shown here is derived from an EMBL/GenBank/DDBJ whole genome shotgun (WGS) entry which is preliminary data.</text>
</comment>
<reference evidence="2" key="1">
    <citation type="journal article" date="2019" name="Int. J. Syst. Evol. Microbiol.">
        <title>The Global Catalogue of Microorganisms (GCM) 10K type strain sequencing project: providing services to taxonomists for standard genome sequencing and annotation.</title>
        <authorList>
            <consortium name="The Broad Institute Genomics Platform"/>
            <consortium name="The Broad Institute Genome Sequencing Center for Infectious Disease"/>
            <person name="Wu L."/>
            <person name="Ma J."/>
        </authorList>
    </citation>
    <scope>NUCLEOTIDE SEQUENCE [LARGE SCALE GENOMIC DNA]</scope>
    <source>
        <strain evidence="2">CCUG 58760</strain>
    </source>
</reference>
<organism evidence="1 2">
    <name type="scientific">Azospirillum himalayense</name>
    <dbReference type="NCBI Taxonomy" id="654847"/>
    <lineage>
        <taxon>Bacteria</taxon>
        <taxon>Pseudomonadati</taxon>
        <taxon>Pseudomonadota</taxon>
        <taxon>Alphaproteobacteria</taxon>
        <taxon>Rhodospirillales</taxon>
        <taxon>Azospirillaceae</taxon>
        <taxon>Azospirillum</taxon>
    </lineage>
</organism>
<sequence>MPVTTAVPPDINAWAIGAVHTFQRRMVSLITADQQGRIWVSRLCRCGAQSPVNPEAGWNQALGRVFAVLPQVGEKV</sequence>
<name>A0ABW0G5G7_9PROT</name>
<gene>
    <name evidence="1" type="ORF">ACFPMG_09980</name>
</gene>
<protein>
    <submittedName>
        <fullName evidence="1">Uncharacterized protein</fullName>
    </submittedName>
</protein>
<dbReference type="Proteomes" id="UP001596166">
    <property type="component" value="Unassembled WGS sequence"/>
</dbReference>
<dbReference type="RefSeq" id="WP_376994985.1">
    <property type="nucleotide sequence ID" value="NZ_JBHSLC010000011.1"/>
</dbReference>
<evidence type="ECO:0000313" key="1">
    <source>
        <dbReference type="EMBL" id="MFC5355337.1"/>
    </source>
</evidence>
<keyword evidence="2" id="KW-1185">Reference proteome</keyword>